<organism evidence="1">
    <name type="scientific">marine sediment metagenome</name>
    <dbReference type="NCBI Taxonomy" id="412755"/>
    <lineage>
        <taxon>unclassified sequences</taxon>
        <taxon>metagenomes</taxon>
        <taxon>ecological metagenomes</taxon>
    </lineage>
</organism>
<evidence type="ECO:0000313" key="1">
    <source>
        <dbReference type="EMBL" id="GAJ18258.1"/>
    </source>
</evidence>
<sequence length="203" mass="23377">MRNKIPVQNYVNYRFWENSPEKVRHHFTNKDNVYLIETVNDQSKIHLLRDKLILLNRMGTALGRDYMDIQTVSPDGFHDFLKKHKKFIVKPRSAAKGKGIRVIEGPLKYEDAEALRIKLIEEGSTLAEEFVDQHPEMSRIYPHAINIIKIHTLNIGGEINIVLPQILQFGANGNQTSHGGFTVPINEDTGTIYVTKYFKEHLL</sequence>
<protein>
    <submittedName>
        <fullName evidence="1">Uncharacterized protein</fullName>
    </submittedName>
</protein>
<dbReference type="EMBL" id="BARW01036485">
    <property type="protein sequence ID" value="GAJ18258.1"/>
    <property type="molecule type" value="Genomic_DNA"/>
</dbReference>
<name>X1ULB4_9ZZZZ</name>
<dbReference type="SUPFAM" id="SSF56059">
    <property type="entry name" value="Glutathione synthetase ATP-binding domain-like"/>
    <property type="match status" value="1"/>
</dbReference>
<gene>
    <name evidence="1" type="ORF">S12H4_56619</name>
</gene>
<proteinExistence type="predicted"/>
<reference evidence="1" key="1">
    <citation type="journal article" date="2014" name="Front. Microbiol.">
        <title>High frequency of phylogenetically diverse reductive dehalogenase-homologous genes in deep subseafloor sedimentary metagenomes.</title>
        <authorList>
            <person name="Kawai M."/>
            <person name="Futagami T."/>
            <person name="Toyoda A."/>
            <person name="Takaki Y."/>
            <person name="Nishi S."/>
            <person name="Hori S."/>
            <person name="Arai W."/>
            <person name="Tsubouchi T."/>
            <person name="Morono Y."/>
            <person name="Uchiyama I."/>
            <person name="Ito T."/>
            <person name="Fujiyama A."/>
            <person name="Inagaki F."/>
            <person name="Takami H."/>
        </authorList>
    </citation>
    <scope>NUCLEOTIDE SEQUENCE</scope>
    <source>
        <strain evidence="1">Expedition CK06-06</strain>
    </source>
</reference>
<accession>X1ULB4</accession>
<dbReference type="AlphaFoldDB" id="X1ULB4"/>
<feature type="non-terminal residue" evidence="1">
    <location>
        <position position="203"/>
    </location>
</feature>
<comment type="caution">
    <text evidence="1">The sequence shown here is derived from an EMBL/GenBank/DDBJ whole genome shotgun (WGS) entry which is preliminary data.</text>
</comment>